<proteinExistence type="predicted"/>
<reference evidence="1 2" key="1">
    <citation type="submission" date="2018-10" db="EMBL/GenBank/DDBJ databases">
        <title>A high-quality apple genome assembly.</title>
        <authorList>
            <person name="Hu J."/>
        </authorList>
    </citation>
    <scope>NUCLEOTIDE SEQUENCE [LARGE SCALE GENOMIC DNA]</scope>
    <source>
        <strain evidence="2">cv. HFTH1</strain>
        <tissue evidence="1">Young leaf</tissue>
    </source>
</reference>
<protein>
    <submittedName>
        <fullName evidence="1">Uncharacterized protein</fullName>
    </submittedName>
</protein>
<sequence length="61" mass="6771">MVGEENNGDEGILEAKNVGVHDSMKTAKVLDWDNSGLGSHDDEDELSSLRRQIVEFKIVRS</sequence>
<keyword evidence="2" id="KW-1185">Reference proteome</keyword>
<comment type="caution">
    <text evidence="1">The sequence shown here is derived from an EMBL/GenBank/DDBJ whole genome shotgun (WGS) entry which is preliminary data.</text>
</comment>
<organism evidence="1 2">
    <name type="scientific">Malus domestica</name>
    <name type="common">Apple</name>
    <name type="synonym">Pyrus malus</name>
    <dbReference type="NCBI Taxonomy" id="3750"/>
    <lineage>
        <taxon>Eukaryota</taxon>
        <taxon>Viridiplantae</taxon>
        <taxon>Streptophyta</taxon>
        <taxon>Embryophyta</taxon>
        <taxon>Tracheophyta</taxon>
        <taxon>Spermatophyta</taxon>
        <taxon>Magnoliopsida</taxon>
        <taxon>eudicotyledons</taxon>
        <taxon>Gunneridae</taxon>
        <taxon>Pentapetalae</taxon>
        <taxon>rosids</taxon>
        <taxon>fabids</taxon>
        <taxon>Rosales</taxon>
        <taxon>Rosaceae</taxon>
        <taxon>Amygdaloideae</taxon>
        <taxon>Maleae</taxon>
        <taxon>Malus</taxon>
    </lineage>
</organism>
<dbReference type="AlphaFoldDB" id="A0A498JFN1"/>
<evidence type="ECO:0000313" key="1">
    <source>
        <dbReference type="EMBL" id="RXH92542.1"/>
    </source>
</evidence>
<name>A0A498JFN1_MALDO</name>
<accession>A0A498JFN1</accession>
<dbReference type="EMBL" id="RDQH01000334">
    <property type="protein sequence ID" value="RXH92542.1"/>
    <property type="molecule type" value="Genomic_DNA"/>
</dbReference>
<evidence type="ECO:0000313" key="2">
    <source>
        <dbReference type="Proteomes" id="UP000290289"/>
    </source>
</evidence>
<gene>
    <name evidence="1" type="ORF">DVH24_033438</name>
</gene>
<dbReference type="Proteomes" id="UP000290289">
    <property type="component" value="Chromosome 8"/>
</dbReference>